<name>M2ZDL5_PSEFD</name>
<dbReference type="VEuPathDB" id="FungiDB:MYCFIDRAFT_180066"/>
<protein>
    <submittedName>
        <fullName evidence="1">Uncharacterized protein</fullName>
    </submittedName>
</protein>
<keyword evidence="2" id="KW-1185">Reference proteome</keyword>
<gene>
    <name evidence="1" type="ORF">MYCFIDRAFT_180066</name>
</gene>
<organism evidence="1 2">
    <name type="scientific">Pseudocercospora fijiensis (strain CIRAD86)</name>
    <name type="common">Black leaf streak disease fungus</name>
    <name type="synonym">Mycosphaerella fijiensis</name>
    <dbReference type="NCBI Taxonomy" id="383855"/>
    <lineage>
        <taxon>Eukaryota</taxon>
        <taxon>Fungi</taxon>
        <taxon>Dikarya</taxon>
        <taxon>Ascomycota</taxon>
        <taxon>Pezizomycotina</taxon>
        <taxon>Dothideomycetes</taxon>
        <taxon>Dothideomycetidae</taxon>
        <taxon>Mycosphaerellales</taxon>
        <taxon>Mycosphaerellaceae</taxon>
        <taxon>Pseudocercospora</taxon>
    </lineage>
</organism>
<accession>M2ZDL5</accession>
<proteinExistence type="predicted"/>
<dbReference type="HOGENOM" id="CLU_391340_0_0_1"/>
<dbReference type="AlphaFoldDB" id="M2ZDL5"/>
<sequence length="705" mass="80424">MALLPQSAEVAFLRGLHTSRGNEARIQQRGRCSRLTLLRSNVSADCVDKYIATISRSPAAVYREIMWRHTINREASAHCEVPAPRDPKRYFLARATGRPKELRQISWMGHKSTLLTYPSANPIVTSLAFHDFARLIMREHLLLRRRDLTFIERRQVALLILTGRKVPTALLSDTSCNVHHLLKRFAYLPRPVVEFMLNQDLLNQLSRAASSRTCASSGSVSNRGKQRRGRWVDVDFAVLNSSTHSLDILTGILYGMDVLLKVTFIAILALSSLAGIGSSKRPDELPPLQPSETSIDWPTRIKDWRQAQQIIPLCLVDNWIASEEGAIVRIHEQSKSISPMMSRFLDSYLGCKAWQEDLLVPHNSEMLQYRERNRISSPTACVACGKVIPGSTKSSSWDANVRTSDEVAPALARRWENNGLNRFEFSTAMLIIQKASMTICWREDFESFGPQDVLCRDDEGLSCVWCFDNDSRQFMELGRVYEAQGSCRLEDEIEEAEGHSGGGVLTFKRVFESHALYPLRVDRRNEAAPQHDAFRHQEYVSSPRLHRVLAVRLPNRSLIRKCSSLLRPVHRVLEVRLPNRSLIRERSSLLLDAFGHRLPIDIIARRACLGAESKSCVTLQSCDEEWKMSVATEFSVKPYLHRAALCRLEQNEVQRRMCMNDLASDQRMRLAVDPRSFVFEDGAPYIPDCQWRFGFTLHRKYAYCI</sequence>
<reference evidence="1 2" key="1">
    <citation type="journal article" date="2012" name="PLoS Pathog.">
        <title>Diverse lifestyles and strategies of plant pathogenesis encoded in the genomes of eighteen Dothideomycetes fungi.</title>
        <authorList>
            <person name="Ohm R.A."/>
            <person name="Feau N."/>
            <person name="Henrissat B."/>
            <person name="Schoch C.L."/>
            <person name="Horwitz B.A."/>
            <person name="Barry K.W."/>
            <person name="Condon B.J."/>
            <person name="Copeland A.C."/>
            <person name="Dhillon B."/>
            <person name="Glaser F."/>
            <person name="Hesse C.N."/>
            <person name="Kosti I."/>
            <person name="LaButti K."/>
            <person name="Lindquist E.A."/>
            <person name="Lucas S."/>
            <person name="Salamov A.A."/>
            <person name="Bradshaw R.E."/>
            <person name="Ciuffetti L."/>
            <person name="Hamelin R.C."/>
            <person name="Kema G.H.J."/>
            <person name="Lawrence C."/>
            <person name="Scott J.A."/>
            <person name="Spatafora J.W."/>
            <person name="Turgeon B.G."/>
            <person name="de Wit P.J.G.M."/>
            <person name="Zhong S."/>
            <person name="Goodwin S.B."/>
            <person name="Grigoriev I.V."/>
        </authorList>
    </citation>
    <scope>NUCLEOTIDE SEQUENCE [LARGE SCALE GENOMIC DNA]</scope>
    <source>
        <strain evidence="1 2">CIRAD86</strain>
    </source>
</reference>
<dbReference type="RefSeq" id="XP_007932236.1">
    <property type="nucleotide sequence ID" value="XM_007934045.1"/>
</dbReference>
<dbReference type="Proteomes" id="UP000016932">
    <property type="component" value="Unassembled WGS sequence"/>
</dbReference>
<dbReference type="GeneID" id="19334282"/>
<dbReference type="KEGG" id="pfj:MYCFIDRAFT_180066"/>
<evidence type="ECO:0000313" key="1">
    <source>
        <dbReference type="EMBL" id="EME77189.1"/>
    </source>
</evidence>
<dbReference type="EMBL" id="KB446567">
    <property type="protein sequence ID" value="EME77189.1"/>
    <property type="molecule type" value="Genomic_DNA"/>
</dbReference>
<evidence type="ECO:0000313" key="2">
    <source>
        <dbReference type="Proteomes" id="UP000016932"/>
    </source>
</evidence>